<proteinExistence type="inferred from homology"/>
<feature type="active site" description="Charge relay system" evidence="5">
    <location>
        <position position="82"/>
    </location>
</feature>
<evidence type="ECO:0000256" key="4">
    <source>
        <dbReference type="ARBA" id="ARBA00022825"/>
    </source>
</evidence>
<dbReference type="EMBL" id="QFQZ01000023">
    <property type="protein sequence ID" value="PZR34751.1"/>
    <property type="molecule type" value="Genomic_DNA"/>
</dbReference>
<dbReference type="InterPro" id="IPR036852">
    <property type="entry name" value="Peptidase_S8/S53_dom_sf"/>
</dbReference>
<evidence type="ECO:0000313" key="9">
    <source>
        <dbReference type="Proteomes" id="UP000249393"/>
    </source>
</evidence>
<evidence type="ECO:0000313" key="8">
    <source>
        <dbReference type="EMBL" id="PZR34751.1"/>
    </source>
</evidence>
<feature type="domain" description="Peptidase S8/S53" evidence="6">
    <location>
        <begin position="41"/>
        <end position="282"/>
    </location>
</feature>
<dbReference type="Gene3D" id="3.40.50.200">
    <property type="entry name" value="Peptidase S8/S53 domain"/>
    <property type="match status" value="1"/>
</dbReference>
<gene>
    <name evidence="8" type="ORF">DI526_09465</name>
</gene>
<reference evidence="8 9" key="1">
    <citation type="submission" date="2017-08" db="EMBL/GenBank/DDBJ databases">
        <title>Infants hospitalized years apart are colonized by the same room-sourced microbial strains.</title>
        <authorList>
            <person name="Brooks B."/>
            <person name="Olm M.R."/>
            <person name="Firek B.A."/>
            <person name="Baker R."/>
            <person name="Thomas B.C."/>
            <person name="Morowitz M.J."/>
            <person name="Banfield J.F."/>
        </authorList>
    </citation>
    <scope>NUCLEOTIDE SEQUENCE [LARGE SCALE GENOMIC DNA]</scope>
    <source>
        <strain evidence="8">S2_003_000_R2_4</strain>
    </source>
</reference>
<evidence type="ECO:0000256" key="1">
    <source>
        <dbReference type="ARBA" id="ARBA00011073"/>
    </source>
</evidence>
<dbReference type="InterPro" id="IPR015500">
    <property type="entry name" value="Peptidase_S8_subtilisin-rel"/>
</dbReference>
<evidence type="ECO:0000259" key="7">
    <source>
        <dbReference type="Pfam" id="PF18065"/>
    </source>
</evidence>
<protein>
    <recommendedName>
        <fullName evidence="10">Peptidase S8 and S53 subtilisin kexin sedolisin</fullName>
    </recommendedName>
</protein>
<evidence type="ECO:0008006" key="10">
    <source>
        <dbReference type="Google" id="ProtNLM"/>
    </source>
</evidence>
<dbReference type="PANTHER" id="PTHR43806:SF11">
    <property type="entry name" value="CEREVISIN-RELATED"/>
    <property type="match status" value="1"/>
</dbReference>
<feature type="active site" description="Charge relay system" evidence="5">
    <location>
        <position position="245"/>
    </location>
</feature>
<dbReference type="PRINTS" id="PR00723">
    <property type="entry name" value="SUBTILISIN"/>
</dbReference>
<dbReference type="Pfam" id="PF18065">
    <property type="entry name" value="PatG_C"/>
    <property type="match status" value="1"/>
</dbReference>
<evidence type="ECO:0000259" key="6">
    <source>
        <dbReference type="Pfam" id="PF00082"/>
    </source>
</evidence>
<dbReference type="SUPFAM" id="SSF52743">
    <property type="entry name" value="Subtilisin-like"/>
    <property type="match status" value="1"/>
</dbReference>
<name>A0A2W5XBT0_9CAUL</name>
<sequence length="562" mass="57526">MYPSSATMRDVRSAPSPKLGGRLYWSLRREAEALVQLESAGQGVTIAILDGALDRGHPAFAQADLKPGFFTSARSGGAAIQHGTAVASLILGRGPSGGGLAPKATGLPITIYGGDGNVGVLPCSQDDLATALEAALAASAEIINISGGGFDASGAPSPRLASVLAACARAGVAVIAAAGNDGCACPHVPAASPGVLAIGALSDDGHPLASSNWGDAYRGHSLAAPGARLPAAEAFGGWAEYAGTSYATALASGLAAKLLSGARRRRPDLRGADVIEALLRTARPPEGAWSVQHLGGTLDPRAALDWLNTPRRPASGSVRPTGGPGEAAMAAAALSPSGEGCADSERVYAVAALAVARSENAEGSVAELMRAAPSPAVRAAIQEGRIHEPGWTWSLNSGGRPILILQPDGAFARENTDWLAAAIQRQWAGEACRIAVAGWISGVHRKTGLPILRPERLGLAAWPRASQPLARMTRGAGRTGVDRALNFALTRLASEKPVSALQPASATVLPSALGRPQSHETAVAFFDPLHRLSAGRKIWRATVDVSDVLPVIVDGPHEYWTS</sequence>
<dbReference type="PANTHER" id="PTHR43806">
    <property type="entry name" value="PEPTIDASE S8"/>
    <property type="match status" value="1"/>
</dbReference>
<comment type="caution">
    <text evidence="8">The sequence shown here is derived from an EMBL/GenBank/DDBJ whole genome shotgun (WGS) entry which is preliminary data.</text>
</comment>
<evidence type="ECO:0000256" key="5">
    <source>
        <dbReference type="PROSITE-ProRule" id="PRU01240"/>
    </source>
</evidence>
<dbReference type="InterPro" id="IPR050131">
    <property type="entry name" value="Peptidase_S8_subtilisin-like"/>
</dbReference>
<feature type="domain" description="PatG C-terminal" evidence="7">
    <location>
        <begin position="472"/>
        <end position="555"/>
    </location>
</feature>
<keyword evidence="3 5" id="KW-0378">Hydrolase</keyword>
<keyword evidence="2 5" id="KW-0645">Protease</keyword>
<dbReference type="AlphaFoldDB" id="A0A2W5XBT0"/>
<dbReference type="GO" id="GO:0006508">
    <property type="term" value="P:proteolysis"/>
    <property type="evidence" value="ECO:0007669"/>
    <property type="project" value="UniProtKB-KW"/>
</dbReference>
<dbReference type="Pfam" id="PF00082">
    <property type="entry name" value="Peptidase_S8"/>
    <property type="match status" value="1"/>
</dbReference>
<dbReference type="PROSITE" id="PS51892">
    <property type="entry name" value="SUBTILASE"/>
    <property type="match status" value="1"/>
</dbReference>
<feature type="active site" description="Charge relay system" evidence="5">
    <location>
        <position position="50"/>
    </location>
</feature>
<accession>A0A2W5XBT0</accession>
<dbReference type="InterPro" id="IPR040636">
    <property type="entry name" value="PatG_C"/>
</dbReference>
<evidence type="ECO:0000256" key="2">
    <source>
        <dbReference type="ARBA" id="ARBA00022670"/>
    </source>
</evidence>
<dbReference type="InterPro" id="IPR000209">
    <property type="entry name" value="Peptidase_S8/S53_dom"/>
</dbReference>
<organism evidence="8 9">
    <name type="scientific">Caulobacter segnis</name>
    <dbReference type="NCBI Taxonomy" id="88688"/>
    <lineage>
        <taxon>Bacteria</taxon>
        <taxon>Pseudomonadati</taxon>
        <taxon>Pseudomonadota</taxon>
        <taxon>Alphaproteobacteria</taxon>
        <taxon>Caulobacterales</taxon>
        <taxon>Caulobacteraceae</taxon>
        <taxon>Caulobacter</taxon>
    </lineage>
</organism>
<dbReference type="Proteomes" id="UP000249393">
    <property type="component" value="Unassembled WGS sequence"/>
</dbReference>
<dbReference type="GO" id="GO:0004252">
    <property type="term" value="F:serine-type endopeptidase activity"/>
    <property type="evidence" value="ECO:0007669"/>
    <property type="project" value="UniProtKB-UniRule"/>
</dbReference>
<comment type="similarity">
    <text evidence="1 5">Belongs to the peptidase S8 family.</text>
</comment>
<evidence type="ECO:0000256" key="3">
    <source>
        <dbReference type="ARBA" id="ARBA00022801"/>
    </source>
</evidence>
<keyword evidence="4 5" id="KW-0720">Serine protease</keyword>